<dbReference type="InterPro" id="IPR004875">
    <property type="entry name" value="DDE_SF_endonuclease_dom"/>
</dbReference>
<dbReference type="GO" id="GO:0008270">
    <property type="term" value="F:zinc ion binding"/>
    <property type="evidence" value="ECO:0007669"/>
    <property type="project" value="UniProtKB-KW"/>
</dbReference>
<feature type="region of interest" description="Disordered" evidence="6">
    <location>
        <begin position="394"/>
        <end position="418"/>
    </location>
</feature>
<dbReference type="SMART" id="SM00249">
    <property type="entry name" value="PHD"/>
    <property type="match status" value="1"/>
</dbReference>
<sequence>MAPYRQFVIRDMELALNAIRNGGMSIRSAAKNYGVPYISLNRHYKGATKTFQPGRKPKLQTYESELRDAVVIMVDMGHGASKQDVMDLAVQTAEKAERAPFKNREQRPSDRWYKAFMKRQQLCLRQPENMSAARFRMATIQVRDEFFSKLKEVFDKLLPLGLKAGQIYNTDETGLCVVTKSGKVIAPKGSRNVRARTGGERGENVTAIVTVNASGSHILPPTLIYRGKSLNFKLTDGEPEGTVFAYSKKSFIDSELFVEWFQRFIDALPPPRPVLLLMDGHACHIQLKVIEMARANSIHILCFCFPPHTTSYLQPLDVGVFKPLKSAFSQESSKLIRKNKLKQINRYQVARVLGSAWAKAITPMNIQGGFRRSGIWPYNPDAFVLPGVHSDSTLSTASDSPSDLEQSPILPSTGATNNSQTLSVCRNLHRFMHKHATATESNTESDINIVRTPCQNITNDSERLTPVVQAVKSLLQPSEEVASKPTRRVTITRLITSDEFMKEIMVKEAEKERDKRERMDKRKRGAEKKTINRNNAKKKKSTVESDLSEDCDSPSEGDDSDHNSSQCSDEDNEKCGVCMGSFQNDFNGEQWIQCKECKVWFHMACLHLEDFDPKFSCEDCVPLTHLKK</sequence>
<dbReference type="SUPFAM" id="SSF46689">
    <property type="entry name" value="Homeodomain-like"/>
    <property type="match status" value="1"/>
</dbReference>
<feature type="domain" description="HTH psq-type" evidence="7">
    <location>
        <begin position="1"/>
        <end position="50"/>
    </location>
</feature>
<gene>
    <name evidence="8" type="ORF">KUF71_000094</name>
</gene>
<dbReference type="Gene3D" id="3.30.420.10">
    <property type="entry name" value="Ribonuclease H-like superfamily/Ribonuclease H"/>
    <property type="match status" value="1"/>
</dbReference>
<keyword evidence="2" id="KW-0479">Metal-binding</keyword>
<dbReference type="Pfam" id="PF05225">
    <property type="entry name" value="HTH_psq"/>
    <property type="match status" value="1"/>
</dbReference>
<feature type="region of interest" description="Disordered" evidence="6">
    <location>
        <begin position="506"/>
        <end position="570"/>
    </location>
</feature>
<dbReference type="CDD" id="cd15517">
    <property type="entry name" value="PHD_TCF19_like"/>
    <property type="match status" value="1"/>
</dbReference>
<dbReference type="InterPro" id="IPR011011">
    <property type="entry name" value="Znf_FYVE_PHD"/>
</dbReference>
<evidence type="ECO:0000256" key="2">
    <source>
        <dbReference type="ARBA" id="ARBA00022723"/>
    </source>
</evidence>
<dbReference type="PROSITE" id="PS01359">
    <property type="entry name" value="ZF_PHD_1"/>
    <property type="match status" value="1"/>
</dbReference>
<evidence type="ECO:0000256" key="5">
    <source>
        <dbReference type="PROSITE-ProRule" id="PRU00320"/>
    </source>
</evidence>
<dbReference type="PROSITE" id="PS50960">
    <property type="entry name" value="HTH_PSQ"/>
    <property type="match status" value="1"/>
</dbReference>
<dbReference type="GO" id="GO:0005634">
    <property type="term" value="C:nucleus"/>
    <property type="evidence" value="ECO:0007669"/>
    <property type="project" value="UniProtKB-SubCell"/>
</dbReference>
<keyword evidence="9" id="KW-1185">Reference proteome</keyword>
<feature type="compositionally biased region" description="Basic and acidic residues" evidence="6">
    <location>
        <begin position="506"/>
        <end position="520"/>
    </location>
</feature>
<accession>A0AAE1L5T3</accession>
<reference evidence="8" key="2">
    <citation type="journal article" date="2023" name="BMC Genomics">
        <title>Pest status, molecular evolution, and epigenetic factors derived from the genome assembly of Frankliniella fusca, a thysanopteran phytovirus vector.</title>
        <authorList>
            <person name="Catto M.A."/>
            <person name="Labadie P.E."/>
            <person name="Jacobson A.L."/>
            <person name="Kennedy G.G."/>
            <person name="Srinivasan R."/>
            <person name="Hunt B.G."/>
        </authorList>
    </citation>
    <scope>NUCLEOTIDE SEQUENCE</scope>
    <source>
        <strain evidence="8">PL_HMW_Pooled</strain>
    </source>
</reference>
<keyword evidence="5" id="KW-0539">Nucleus</keyword>
<dbReference type="GO" id="GO:0003677">
    <property type="term" value="F:DNA binding"/>
    <property type="evidence" value="ECO:0007669"/>
    <property type="project" value="UniProtKB-UniRule"/>
</dbReference>
<dbReference type="InterPro" id="IPR019786">
    <property type="entry name" value="Zinc_finger_PHD-type_CS"/>
</dbReference>
<feature type="DNA-binding region" description="H-T-H motif" evidence="5">
    <location>
        <begin position="26"/>
        <end position="46"/>
    </location>
</feature>
<dbReference type="AlphaFoldDB" id="A0AAE1L5T3"/>
<protein>
    <submittedName>
        <fullName evidence="8">Jerky protein homolog-like</fullName>
    </submittedName>
</protein>
<proteinExistence type="predicted"/>
<keyword evidence="5" id="KW-0238">DNA-binding</keyword>
<dbReference type="Gene3D" id="3.30.40.10">
    <property type="entry name" value="Zinc/RING finger domain, C3HC4 (zinc finger)"/>
    <property type="match status" value="1"/>
</dbReference>
<dbReference type="Pfam" id="PF03184">
    <property type="entry name" value="DDE_1"/>
    <property type="match status" value="1"/>
</dbReference>
<dbReference type="Gene3D" id="1.10.10.60">
    <property type="entry name" value="Homeodomain-like"/>
    <property type="match status" value="1"/>
</dbReference>
<evidence type="ECO:0000256" key="6">
    <source>
        <dbReference type="SAM" id="MobiDB-lite"/>
    </source>
</evidence>
<evidence type="ECO:0000313" key="8">
    <source>
        <dbReference type="EMBL" id="KAK3907174.1"/>
    </source>
</evidence>
<evidence type="ECO:0000256" key="4">
    <source>
        <dbReference type="ARBA" id="ARBA00022833"/>
    </source>
</evidence>
<comment type="caution">
    <text evidence="8">The sequence shown here is derived from an EMBL/GenBank/DDBJ whole genome shotgun (WGS) entry which is preliminary data.</text>
</comment>
<keyword evidence="3" id="KW-0863">Zinc-finger</keyword>
<dbReference type="InterPro" id="IPR036397">
    <property type="entry name" value="RNaseH_sf"/>
</dbReference>
<dbReference type="InterPro" id="IPR001965">
    <property type="entry name" value="Znf_PHD"/>
</dbReference>
<organism evidence="8 9">
    <name type="scientific">Frankliniella fusca</name>
    <dbReference type="NCBI Taxonomy" id="407009"/>
    <lineage>
        <taxon>Eukaryota</taxon>
        <taxon>Metazoa</taxon>
        <taxon>Ecdysozoa</taxon>
        <taxon>Arthropoda</taxon>
        <taxon>Hexapoda</taxon>
        <taxon>Insecta</taxon>
        <taxon>Pterygota</taxon>
        <taxon>Neoptera</taxon>
        <taxon>Paraneoptera</taxon>
        <taxon>Thysanoptera</taxon>
        <taxon>Terebrantia</taxon>
        <taxon>Thripoidea</taxon>
        <taxon>Thripidae</taxon>
        <taxon>Frankliniella</taxon>
    </lineage>
</organism>
<dbReference type="InterPro" id="IPR013083">
    <property type="entry name" value="Znf_RING/FYVE/PHD"/>
</dbReference>
<dbReference type="InterPro" id="IPR007889">
    <property type="entry name" value="HTH_Psq"/>
</dbReference>
<evidence type="ECO:0000256" key="1">
    <source>
        <dbReference type="ARBA" id="ARBA00004123"/>
    </source>
</evidence>
<dbReference type="EMBL" id="JAHWGI010000001">
    <property type="protein sequence ID" value="KAK3907174.1"/>
    <property type="molecule type" value="Genomic_DNA"/>
</dbReference>
<dbReference type="SUPFAM" id="SSF57903">
    <property type="entry name" value="FYVE/PHD zinc finger"/>
    <property type="match status" value="1"/>
</dbReference>
<dbReference type="InterPro" id="IPR009057">
    <property type="entry name" value="Homeodomain-like_sf"/>
</dbReference>
<name>A0AAE1L5T3_9NEOP</name>
<feature type="compositionally biased region" description="Acidic residues" evidence="6">
    <location>
        <begin position="546"/>
        <end position="559"/>
    </location>
</feature>
<reference evidence="8" key="1">
    <citation type="submission" date="2021-07" db="EMBL/GenBank/DDBJ databases">
        <authorList>
            <person name="Catto M.A."/>
            <person name="Jacobson A."/>
            <person name="Kennedy G."/>
            <person name="Labadie P."/>
            <person name="Hunt B.G."/>
            <person name="Srinivasan R."/>
        </authorList>
    </citation>
    <scope>NUCLEOTIDE SEQUENCE</scope>
    <source>
        <strain evidence="8">PL_HMW_Pooled</strain>
        <tissue evidence="8">Head</tissue>
    </source>
</reference>
<dbReference type="PANTHER" id="PTHR19303">
    <property type="entry name" value="TRANSPOSON"/>
    <property type="match status" value="1"/>
</dbReference>
<comment type="subcellular location">
    <subcellularLocation>
        <location evidence="1 5">Nucleus</location>
    </subcellularLocation>
</comment>
<evidence type="ECO:0000259" key="7">
    <source>
        <dbReference type="PROSITE" id="PS50960"/>
    </source>
</evidence>
<dbReference type="InterPro" id="IPR050863">
    <property type="entry name" value="CenT-Element_Derived"/>
</dbReference>
<keyword evidence="4" id="KW-0862">Zinc</keyword>
<dbReference type="Proteomes" id="UP001219518">
    <property type="component" value="Unassembled WGS sequence"/>
</dbReference>
<dbReference type="PANTHER" id="PTHR19303:SF74">
    <property type="entry name" value="POGO TRANSPOSABLE ELEMENT WITH KRAB DOMAIN"/>
    <property type="match status" value="1"/>
</dbReference>
<evidence type="ECO:0000256" key="3">
    <source>
        <dbReference type="ARBA" id="ARBA00022771"/>
    </source>
</evidence>
<evidence type="ECO:0000313" key="9">
    <source>
        <dbReference type="Proteomes" id="UP001219518"/>
    </source>
</evidence>